<dbReference type="AlphaFoldDB" id="A0A5E6MIF0"/>
<keyword evidence="2" id="KW-1185">Reference proteome</keyword>
<evidence type="ECO:0000313" key="1">
    <source>
        <dbReference type="EMBL" id="VVM08108.1"/>
    </source>
</evidence>
<protein>
    <submittedName>
        <fullName evidence="1">Uncharacterized protein</fullName>
    </submittedName>
</protein>
<accession>A0A5E6MIF0</accession>
<reference evidence="1 2" key="1">
    <citation type="submission" date="2019-09" db="EMBL/GenBank/DDBJ databases">
        <authorList>
            <person name="Cremers G."/>
        </authorList>
    </citation>
    <scope>NUCLEOTIDE SEQUENCE [LARGE SCALE GENOMIC DNA]</scope>
    <source>
        <strain evidence="1">4A</strain>
    </source>
</reference>
<dbReference type="OrthoDB" id="8547152at2"/>
<evidence type="ECO:0000313" key="2">
    <source>
        <dbReference type="Proteomes" id="UP000334923"/>
    </source>
</evidence>
<proteinExistence type="predicted"/>
<sequence>MLEFRPIDHQNPERVRVHVFVAALAFLLDRLLEKKLKAAHLLFCTEQAWAALRTIHVVEFSLGKAKRRRVTAGNHQARQILSAFRIAAWEPWATCETRSDPCSAKFKFPVLRSHDLRRRHQP</sequence>
<dbReference type="EMBL" id="CABFVA020000118">
    <property type="protein sequence ID" value="VVM08108.1"/>
    <property type="molecule type" value="Genomic_DNA"/>
</dbReference>
<dbReference type="RefSeq" id="WP_142660942.1">
    <property type="nucleotide sequence ID" value="NZ_CABFVA020000118.1"/>
</dbReference>
<gene>
    <name evidence="1" type="ORF">MAMT_02110</name>
</gene>
<dbReference type="Proteomes" id="UP000334923">
    <property type="component" value="Unassembled WGS sequence"/>
</dbReference>
<organism evidence="1 2">
    <name type="scientific">Methylacidimicrobium tartarophylax</name>
    <dbReference type="NCBI Taxonomy" id="1041768"/>
    <lineage>
        <taxon>Bacteria</taxon>
        <taxon>Pseudomonadati</taxon>
        <taxon>Verrucomicrobiota</taxon>
        <taxon>Methylacidimicrobium</taxon>
    </lineage>
</organism>
<name>A0A5E6MIF0_9BACT</name>